<reference evidence="2" key="1">
    <citation type="submission" date="2023-06" db="EMBL/GenBank/DDBJ databases">
        <authorList>
            <person name="Delattre M."/>
        </authorList>
    </citation>
    <scope>NUCLEOTIDE SEQUENCE</scope>
    <source>
        <strain evidence="2">AF72</strain>
    </source>
</reference>
<gene>
    <name evidence="2" type="ORF">MSPICULIGERA_LOCUS16065</name>
</gene>
<evidence type="ECO:0000313" key="3">
    <source>
        <dbReference type="Proteomes" id="UP001177023"/>
    </source>
</evidence>
<organism evidence="2 3">
    <name type="scientific">Mesorhabditis spiculigera</name>
    <dbReference type="NCBI Taxonomy" id="96644"/>
    <lineage>
        <taxon>Eukaryota</taxon>
        <taxon>Metazoa</taxon>
        <taxon>Ecdysozoa</taxon>
        <taxon>Nematoda</taxon>
        <taxon>Chromadorea</taxon>
        <taxon>Rhabditida</taxon>
        <taxon>Rhabditina</taxon>
        <taxon>Rhabditomorpha</taxon>
        <taxon>Rhabditoidea</taxon>
        <taxon>Rhabditidae</taxon>
        <taxon>Mesorhabditinae</taxon>
        <taxon>Mesorhabditis</taxon>
    </lineage>
</organism>
<keyword evidence="1" id="KW-1133">Transmembrane helix</keyword>
<evidence type="ECO:0000313" key="2">
    <source>
        <dbReference type="EMBL" id="CAJ0577798.1"/>
    </source>
</evidence>
<dbReference type="Gene3D" id="1.20.1070.10">
    <property type="entry name" value="Rhodopsin 7-helix transmembrane proteins"/>
    <property type="match status" value="1"/>
</dbReference>
<feature type="transmembrane region" description="Helical" evidence="1">
    <location>
        <begin position="27"/>
        <end position="51"/>
    </location>
</feature>
<dbReference type="AlphaFoldDB" id="A0AA36CYP6"/>
<sequence>MPLNASHLLLQSHPDPREDIIYIEYSLLGLLVLFNALMSLGLLFAGIYRLTVGPEDGPIPQMACLRLPHSILLSGVPCVSSVLLPFIAIDRLVAISRPLEYRVRQAYKGYYAKYGILFIFIL</sequence>
<dbReference type="SUPFAM" id="SSF81321">
    <property type="entry name" value="Family A G protein-coupled receptor-like"/>
    <property type="match status" value="1"/>
</dbReference>
<proteinExistence type="predicted"/>
<accession>A0AA36CYP6</accession>
<protein>
    <recommendedName>
        <fullName evidence="4">G-protein coupled receptors family 1 profile domain-containing protein</fullName>
    </recommendedName>
</protein>
<name>A0AA36CYP6_9BILA</name>
<keyword evidence="1" id="KW-0812">Transmembrane</keyword>
<keyword evidence="3" id="KW-1185">Reference proteome</keyword>
<keyword evidence="1" id="KW-0472">Membrane</keyword>
<feature type="non-terminal residue" evidence="2">
    <location>
        <position position="122"/>
    </location>
</feature>
<evidence type="ECO:0000256" key="1">
    <source>
        <dbReference type="SAM" id="Phobius"/>
    </source>
</evidence>
<comment type="caution">
    <text evidence="2">The sequence shown here is derived from an EMBL/GenBank/DDBJ whole genome shotgun (WGS) entry which is preliminary data.</text>
</comment>
<evidence type="ECO:0008006" key="4">
    <source>
        <dbReference type="Google" id="ProtNLM"/>
    </source>
</evidence>
<dbReference type="EMBL" id="CATQJA010002652">
    <property type="protein sequence ID" value="CAJ0577798.1"/>
    <property type="molecule type" value="Genomic_DNA"/>
</dbReference>
<dbReference type="Proteomes" id="UP001177023">
    <property type="component" value="Unassembled WGS sequence"/>
</dbReference>